<dbReference type="Proteomes" id="UP001241056">
    <property type="component" value="Unassembled WGS sequence"/>
</dbReference>
<dbReference type="GO" id="GO:0005524">
    <property type="term" value="F:ATP binding"/>
    <property type="evidence" value="ECO:0007669"/>
    <property type="project" value="UniProtKB-KW"/>
</dbReference>
<dbReference type="Gene3D" id="3.40.50.300">
    <property type="entry name" value="P-loop containing nucleotide triphosphate hydrolases"/>
    <property type="match status" value="1"/>
</dbReference>
<keyword evidence="11" id="KW-1185">Reference proteome</keyword>
<comment type="caution">
    <text evidence="10">The sequence shown here is derived from an EMBL/GenBank/DDBJ whole genome shotgun (WGS) entry which is preliminary data.</text>
</comment>
<dbReference type="Gene3D" id="1.20.1560.10">
    <property type="entry name" value="ABC transporter type 1, transmembrane domain"/>
    <property type="match status" value="1"/>
</dbReference>
<sequence length="572" mass="62750">MKSDLKKIWAVLAAREKRQAIGMIILVILMAFAETIGVVSIMPFLSVLARPDIVQDNAVLTWLYNRFAFNSNQEFITALGIASIVLVVGSSAFKTITLHLVNRFTFLLRHSISARLLSGYLHQPYEFFLRYNPSELSRNVLSEIDQLHNGLIKPISQLIAQGAVALAMMLLLLFYNPWIAISAALMIGLLYGAIYVLVRKRLGNTGQARQNANGERFQACNEALGGIKDVKITHAVEAYQQKFNQSSRDFSRHQANAETLSQSPLYMVETAGYTGLIILALILMKQSNDIGQVLPVLGLYGFAAYRLLPSAQIMYRGFAQLKFSSAALDTIHQHLSLPRQENHPASTALIPQQEIRLQGIRFAYPSAPDKAVLQDFELVIPANTSVGIIGKSGAGKSTVMDLLLGLLEPQAGTLSVDGQVIDSSNIQNWQAAIGYVPQHIYLADTSIAENIAFGVPAGQIDMQAVERAARAAQIHEFIVNELPDGYQSKVGDRGIRMSGGQRQRIGIARALYRDPPVLLMDEATSALDNDTEAALNQAVNALAGQKTIVIIAHREKTLSQLESIITIFNKCI</sequence>
<feature type="domain" description="ABC transmembrane type-1" evidence="9">
    <location>
        <begin position="21"/>
        <end position="304"/>
    </location>
</feature>
<protein>
    <submittedName>
        <fullName evidence="10">ABC transporter ATP-binding protein</fullName>
    </submittedName>
</protein>
<feature type="transmembrane region" description="Helical" evidence="7">
    <location>
        <begin position="21"/>
        <end position="45"/>
    </location>
</feature>
<evidence type="ECO:0000256" key="4">
    <source>
        <dbReference type="ARBA" id="ARBA00022840"/>
    </source>
</evidence>
<proteinExistence type="predicted"/>
<evidence type="ECO:0000256" key="2">
    <source>
        <dbReference type="ARBA" id="ARBA00022692"/>
    </source>
</evidence>
<dbReference type="SUPFAM" id="SSF90123">
    <property type="entry name" value="ABC transporter transmembrane region"/>
    <property type="match status" value="1"/>
</dbReference>
<dbReference type="PROSITE" id="PS50929">
    <property type="entry name" value="ABC_TM1F"/>
    <property type="match status" value="1"/>
</dbReference>
<evidence type="ECO:0000313" key="11">
    <source>
        <dbReference type="Proteomes" id="UP001241056"/>
    </source>
</evidence>
<dbReference type="PANTHER" id="PTHR24221:SF654">
    <property type="entry name" value="ATP-BINDING CASSETTE SUB-FAMILY B MEMBER 6"/>
    <property type="match status" value="1"/>
</dbReference>
<reference evidence="10 11" key="1">
    <citation type="submission" date="2023-06" db="EMBL/GenBank/DDBJ databases">
        <title>Thiopseudomonas sp. CY1220 draft genome sequence.</title>
        <authorList>
            <person name="Zhao G."/>
            <person name="An M."/>
        </authorList>
    </citation>
    <scope>NUCLEOTIDE SEQUENCE [LARGE SCALE GENOMIC DNA]</scope>
    <source>
        <strain evidence="10 11">CY1220</strain>
    </source>
</reference>
<keyword evidence="4 10" id="KW-0067">ATP-binding</keyword>
<dbReference type="InterPro" id="IPR039421">
    <property type="entry name" value="Type_1_exporter"/>
</dbReference>
<feature type="transmembrane region" description="Helical" evidence="7">
    <location>
        <begin position="158"/>
        <end position="175"/>
    </location>
</feature>
<dbReference type="InterPro" id="IPR011527">
    <property type="entry name" value="ABC1_TM_dom"/>
</dbReference>
<dbReference type="RefSeq" id="WP_289411677.1">
    <property type="nucleotide sequence ID" value="NZ_JAUCDY010000017.1"/>
</dbReference>
<dbReference type="InterPro" id="IPR003439">
    <property type="entry name" value="ABC_transporter-like_ATP-bd"/>
</dbReference>
<evidence type="ECO:0000256" key="7">
    <source>
        <dbReference type="SAM" id="Phobius"/>
    </source>
</evidence>
<dbReference type="Pfam" id="PF00005">
    <property type="entry name" value="ABC_tran"/>
    <property type="match status" value="1"/>
</dbReference>
<evidence type="ECO:0000259" key="9">
    <source>
        <dbReference type="PROSITE" id="PS50929"/>
    </source>
</evidence>
<keyword evidence="3" id="KW-0547">Nucleotide-binding</keyword>
<feature type="transmembrane region" description="Helical" evidence="7">
    <location>
        <begin position="181"/>
        <end position="198"/>
    </location>
</feature>
<evidence type="ECO:0000256" key="1">
    <source>
        <dbReference type="ARBA" id="ARBA00004651"/>
    </source>
</evidence>
<accession>A0ABT7STD4</accession>
<keyword evidence="5 7" id="KW-1133">Transmembrane helix</keyword>
<name>A0ABT7STD4_9GAMM</name>
<evidence type="ECO:0000256" key="3">
    <source>
        <dbReference type="ARBA" id="ARBA00022741"/>
    </source>
</evidence>
<evidence type="ECO:0000313" key="10">
    <source>
        <dbReference type="EMBL" id="MDM7858827.1"/>
    </source>
</evidence>
<keyword evidence="6 7" id="KW-0472">Membrane</keyword>
<evidence type="ECO:0000256" key="6">
    <source>
        <dbReference type="ARBA" id="ARBA00023136"/>
    </source>
</evidence>
<comment type="subcellular location">
    <subcellularLocation>
        <location evidence="1">Cell membrane</location>
        <topology evidence="1">Multi-pass membrane protein</topology>
    </subcellularLocation>
</comment>
<dbReference type="Pfam" id="PF00664">
    <property type="entry name" value="ABC_membrane"/>
    <property type="match status" value="1"/>
</dbReference>
<gene>
    <name evidence="10" type="ORF">QEZ41_11180</name>
</gene>
<dbReference type="InterPro" id="IPR027417">
    <property type="entry name" value="P-loop_NTPase"/>
</dbReference>
<feature type="transmembrane region" description="Helical" evidence="7">
    <location>
        <begin position="75"/>
        <end position="101"/>
    </location>
</feature>
<dbReference type="SUPFAM" id="SSF52540">
    <property type="entry name" value="P-loop containing nucleoside triphosphate hydrolases"/>
    <property type="match status" value="1"/>
</dbReference>
<dbReference type="SMART" id="SM00382">
    <property type="entry name" value="AAA"/>
    <property type="match status" value="1"/>
</dbReference>
<feature type="transmembrane region" description="Helical" evidence="7">
    <location>
        <begin position="290"/>
        <end position="308"/>
    </location>
</feature>
<organism evidence="10 11">
    <name type="scientific">Thiopseudomonas acetoxidans</name>
    <dbReference type="NCBI Taxonomy" id="3041622"/>
    <lineage>
        <taxon>Bacteria</taxon>
        <taxon>Pseudomonadati</taxon>
        <taxon>Pseudomonadota</taxon>
        <taxon>Gammaproteobacteria</taxon>
        <taxon>Pseudomonadales</taxon>
        <taxon>Pseudomonadaceae</taxon>
        <taxon>Thiopseudomonas</taxon>
    </lineage>
</organism>
<evidence type="ECO:0000256" key="5">
    <source>
        <dbReference type="ARBA" id="ARBA00022989"/>
    </source>
</evidence>
<evidence type="ECO:0000259" key="8">
    <source>
        <dbReference type="PROSITE" id="PS50893"/>
    </source>
</evidence>
<feature type="domain" description="ABC transporter" evidence="8">
    <location>
        <begin position="355"/>
        <end position="572"/>
    </location>
</feature>
<dbReference type="EMBL" id="JAUCDY010000017">
    <property type="protein sequence ID" value="MDM7858827.1"/>
    <property type="molecule type" value="Genomic_DNA"/>
</dbReference>
<keyword evidence="2 7" id="KW-0812">Transmembrane</keyword>
<dbReference type="InterPro" id="IPR036640">
    <property type="entry name" value="ABC1_TM_sf"/>
</dbReference>
<dbReference type="PANTHER" id="PTHR24221">
    <property type="entry name" value="ATP-BINDING CASSETTE SUB-FAMILY B"/>
    <property type="match status" value="1"/>
</dbReference>
<dbReference type="InterPro" id="IPR017871">
    <property type="entry name" value="ABC_transporter-like_CS"/>
</dbReference>
<dbReference type="PROSITE" id="PS50893">
    <property type="entry name" value="ABC_TRANSPORTER_2"/>
    <property type="match status" value="1"/>
</dbReference>
<dbReference type="InterPro" id="IPR003593">
    <property type="entry name" value="AAA+_ATPase"/>
</dbReference>
<dbReference type="PROSITE" id="PS00211">
    <property type="entry name" value="ABC_TRANSPORTER_1"/>
    <property type="match status" value="1"/>
</dbReference>